<feature type="transmembrane region" description="Helical" evidence="7">
    <location>
        <begin position="29"/>
        <end position="51"/>
    </location>
</feature>
<dbReference type="SUPFAM" id="SSF103481">
    <property type="entry name" value="Multidrug resistance efflux transporter EmrE"/>
    <property type="match status" value="2"/>
</dbReference>
<accession>A0A0D1VFS4</accession>
<keyword evidence="3" id="KW-1003">Cell membrane</keyword>
<comment type="subcellular location">
    <subcellularLocation>
        <location evidence="1">Cell membrane</location>
        <topology evidence="1">Multi-pass membrane protein</topology>
    </subcellularLocation>
</comment>
<dbReference type="InterPro" id="IPR037185">
    <property type="entry name" value="EmrE-like"/>
</dbReference>
<feature type="transmembrane region" description="Helical" evidence="7">
    <location>
        <begin position="249"/>
        <end position="268"/>
    </location>
</feature>
<gene>
    <name evidence="9" type="ORF">AF333_10950</name>
    <name evidence="10" type="ORF">SAMN04487909_11316</name>
</gene>
<evidence type="ECO:0000256" key="6">
    <source>
        <dbReference type="ARBA" id="ARBA00023136"/>
    </source>
</evidence>
<dbReference type="PANTHER" id="PTHR32322">
    <property type="entry name" value="INNER MEMBRANE TRANSPORTER"/>
    <property type="match status" value="1"/>
</dbReference>
<feature type="transmembrane region" description="Helical" evidence="7">
    <location>
        <begin position="150"/>
        <end position="169"/>
    </location>
</feature>
<evidence type="ECO:0000313" key="12">
    <source>
        <dbReference type="Proteomes" id="UP000182836"/>
    </source>
</evidence>
<dbReference type="STRING" id="47500.AF333_10950"/>
<protein>
    <submittedName>
        <fullName evidence="9 10">Membrane protein</fullName>
    </submittedName>
</protein>
<feature type="transmembrane region" description="Helical" evidence="7">
    <location>
        <begin position="92"/>
        <end position="112"/>
    </location>
</feature>
<name>A0A0D1VFS4_ANEMI</name>
<feature type="domain" description="EamA" evidence="8">
    <location>
        <begin position="152"/>
        <end position="288"/>
    </location>
</feature>
<keyword evidence="11" id="KW-1185">Reference proteome</keyword>
<evidence type="ECO:0000259" key="8">
    <source>
        <dbReference type="Pfam" id="PF00892"/>
    </source>
</evidence>
<dbReference type="Proteomes" id="UP000037269">
    <property type="component" value="Unassembled WGS sequence"/>
</dbReference>
<dbReference type="EMBL" id="FNED01000013">
    <property type="protein sequence ID" value="SDJ16974.1"/>
    <property type="molecule type" value="Genomic_DNA"/>
</dbReference>
<dbReference type="AlphaFoldDB" id="A0A0D1VFS4"/>
<dbReference type="InterPro" id="IPR000620">
    <property type="entry name" value="EamA_dom"/>
</dbReference>
<feature type="transmembrane region" description="Helical" evidence="7">
    <location>
        <begin position="63"/>
        <end position="80"/>
    </location>
</feature>
<sequence>MNKATALLWVAVILWGVAIAPTKWALESFSPLLLMFFRLLFSGILFAPYVLRKRKLKGMSIPWLRLFILSFTGVAGYFMLTSSGISLTSGTHASIIDASLPLFIILFAALYLKEKVTYMQWIGLAIGIFGVLLISLPMQNAGTLEMNGSSFIGDMLILASTWLFAFYTIQMKRPQAEAKLPSEAFTALTLSLGAIIVFPFALVEVFVYGWPEHITAKSWWSLCFLVIGPSIMAYRCWNKALEKVSGATSGFYMNMLPLISILASIVLLQEQMTVRILIGGAFVLLGVGIAEKASRSQQKEALCNLTGE</sequence>
<dbReference type="PANTHER" id="PTHR32322:SF18">
    <property type="entry name" value="S-ADENOSYLMETHIONINE_S-ADENOSYLHOMOCYSTEINE TRANSPORTER"/>
    <property type="match status" value="1"/>
</dbReference>
<keyword evidence="4 7" id="KW-0812">Transmembrane</keyword>
<feature type="transmembrane region" description="Helical" evidence="7">
    <location>
        <begin position="119"/>
        <end position="138"/>
    </location>
</feature>
<dbReference type="GeneID" id="42305706"/>
<evidence type="ECO:0000256" key="2">
    <source>
        <dbReference type="ARBA" id="ARBA00007362"/>
    </source>
</evidence>
<dbReference type="PATRIC" id="fig|47500.8.peg.2706"/>
<evidence type="ECO:0000256" key="1">
    <source>
        <dbReference type="ARBA" id="ARBA00004651"/>
    </source>
</evidence>
<evidence type="ECO:0000256" key="5">
    <source>
        <dbReference type="ARBA" id="ARBA00022989"/>
    </source>
</evidence>
<keyword evidence="5 7" id="KW-1133">Transmembrane helix</keyword>
<dbReference type="Pfam" id="PF00892">
    <property type="entry name" value="EamA"/>
    <property type="match status" value="2"/>
</dbReference>
<reference evidence="10 12" key="2">
    <citation type="submission" date="2016-10" db="EMBL/GenBank/DDBJ databases">
        <authorList>
            <person name="de Groot N.N."/>
        </authorList>
    </citation>
    <scope>NUCLEOTIDE SEQUENCE [LARGE SCALE GENOMIC DNA]</scope>
    <source>
        <strain evidence="10 12">DSM 2895</strain>
    </source>
</reference>
<comment type="similarity">
    <text evidence="2">Belongs to the EamA transporter family.</text>
</comment>
<evidence type="ECO:0000256" key="7">
    <source>
        <dbReference type="SAM" id="Phobius"/>
    </source>
</evidence>
<evidence type="ECO:0000313" key="9">
    <source>
        <dbReference type="EMBL" id="KON95923.1"/>
    </source>
</evidence>
<dbReference type="RefSeq" id="WP_043064538.1">
    <property type="nucleotide sequence ID" value="NZ_BJOA01000185.1"/>
</dbReference>
<dbReference type="InterPro" id="IPR050638">
    <property type="entry name" value="AA-Vitamin_Transporters"/>
</dbReference>
<proteinExistence type="inferred from homology"/>
<feature type="domain" description="EamA" evidence="8">
    <location>
        <begin position="6"/>
        <end position="135"/>
    </location>
</feature>
<feature type="transmembrane region" description="Helical" evidence="7">
    <location>
        <begin position="274"/>
        <end position="290"/>
    </location>
</feature>
<feature type="transmembrane region" description="Helical" evidence="7">
    <location>
        <begin position="219"/>
        <end position="237"/>
    </location>
</feature>
<feature type="transmembrane region" description="Helical" evidence="7">
    <location>
        <begin position="185"/>
        <end position="207"/>
    </location>
</feature>
<dbReference type="OrthoDB" id="9805239at2"/>
<evidence type="ECO:0000256" key="3">
    <source>
        <dbReference type="ARBA" id="ARBA00022475"/>
    </source>
</evidence>
<keyword evidence="6 7" id="KW-0472">Membrane</keyword>
<evidence type="ECO:0000313" key="11">
    <source>
        <dbReference type="Proteomes" id="UP000037269"/>
    </source>
</evidence>
<organism evidence="9 11">
    <name type="scientific">Aneurinibacillus migulanus</name>
    <name type="common">Bacillus migulanus</name>
    <dbReference type="NCBI Taxonomy" id="47500"/>
    <lineage>
        <taxon>Bacteria</taxon>
        <taxon>Bacillati</taxon>
        <taxon>Bacillota</taxon>
        <taxon>Bacilli</taxon>
        <taxon>Bacillales</taxon>
        <taxon>Paenibacillaceae</taxon>
        <taxon>Aneurinibacillus group</taxon>
        <taxon>Aneurinibacillus</taxon>
    </lineage>
</organism>
<evidence type="ECO:0000256" key="4">
    <source>
        <dbReference type="ARBA" id="ARBA00022692"/>
    </source>
</evidence>
<reference evidence="9 11" key="1">
    <citation type="submission" date="2015-07" db="EMBL/GenBank/DDBJ databases">
        <title>Fjat-14205 dsm 2895.</title>
        <authorList>
            <person name="Liu B."/>
            <person name="Wang J."/>
            <person name="Zhu Y."/>
            <person name="Liu G."/>
            <person name="Chen Q."/>
            <person name="Chen Z."/>
            <person name="Lan J."/>
            <person name="Che J."/>
            <person name="Ge C."/>
            <person name="Shi H."/>
            <person name="Pan Z."/>
            <person name="Liu X."/>
        </authorList>
    </citation>
    <scope>NUCLEOTIDE SEQUENCE [LARGE SCALE GENOMIC DNA]</scope>
    <source>
        <strain evidence="9 11">DSM 2895</strain>
    </source>
</reference>
<evidence type="ECO:0000313" key="10">
    <source>
        <dbReference type="EMBL" id="SDJ16974.1"/>
    </source>
</evidence>
<dbReference type="EMBL" id="LGUG01000004">
    <property type="protein sequence ID" value="KON95923.1"/>
    <property type="molecule type" value="Genomic_DNA"/>
</dbReference>
<dbReference type="Proteomes" id="UP000182836">
    <property type="component" value="Unassembled WGS sequence"/>
</dbReference>
<dbReference type="GO" id="GO:0005886">
    <property type="term" value="C:plasma membrane"/>
    <property type="evidence" value="ECO:0007669"/>
    <property type="project" value="UniProtKB-SubCell"/>
</dbReference>